<feature type="region of interest" description="Disordered" evidence="1">
    <location>
        <begin position="18"/>
        <end position="37"/>
    </location>
</feature>
<dbReference type="AlphaFoldDB" id="A0A0B1SY51"/>
<protein>
    <submittedName>
        <fullName evidence="2">Uncharacterized protein</fullName>
    </submittedName>
</protein>
<organism evidence="2 3">
    <name type="scientific">Oesophagostomum dentatum</name>
    <name type="common">Nodular worm</name>
    <dbReference type="NCBI Taxonomy" id="61180"/>
    <lineage>
        <taxon>Eukaryota</taxon>
        <taxon>Metazoa</taxon>
        <taxon>Ecdysozoa</taxon>
        <taxon>Nematoda</taxon>
        <taxon>Chromadorea</taxon>
        <taxon>Rhabditida</taxon>
        <taxon>Rhabditina</taxon>
        <taxon>Rhabditomorpha</taxon>
        <taxon>Strongyloidea</taxon>
        <taxon>Strongylidae</taxon>
        <taxon>Oesophagostomum</taxon>
    </lineage>
</organism>
<name>A0A0B1SY51_OESDE</name>
<gene>
    <name evidence="2" type="ORF">OESDEN_12115</name>
</gene>
<dbReference type="EMBL" id="KN556448">
    <property type="protein sequence ID" value="KHJ88095.1"/>
    <property type="molecule type" value="Genomic_DNA"/>
</dbReference>
<accession>A0A0B1SY51</accession>
<evidence type="ECO:0000313" key="3">
    <source>
        <dbReference type="Proteomes" id="UP000053660"/>
    </source>
</evidence>
<feature type="non-terminal residue" evidence="2">
    <location>
        <position position="64"/>
    </location>
</feature>
<keyword evidence="3" id="KW-1185">Reference proteome</keyword>
<proteinExistence type="predicted"/>
<sequence length="64" mass="6739">MACPRGVTSCSMAVFGNGQQVRDQPTERTEMSYDAPPAPPPLGAPSLLCVCTSPLCNAGHYTRV</sequence>
<dbReference type="Proteomes" id="UP000053660">
    <property type="component" value="Unassembled WGS sequence"/>
</dbReference>
<evidence type="ECO:0000256" key="1">
    <source>
        <dbReference type="SAM" id="MobiDB-lite"/>
    </source>
</evidence>
<reference evidence="2 3" key="1">
    <citation type="submission" date="2014-03" db="EMBL/GenBank/DDBJ databases">
        <title>Draft genome of the hookworm Oesophagostomum dentatum.</title>
        <authorList>
            <person name="Mitreva M."/>
        </authorList>
    </citation>
    <scope>NUCLEOTIDE SEQUENCE [LARGE SCALE GENOMIC DNA]</scope>
    <source>
        <strain evidence="2 3">OD-Hann</strain>
    </source>
</reference>
<dbReference type="OrthoDB" id="6278121at2759"/>
<evidence type="ECO:0000313" key="2">
    <source>
        <dbReference type="EMBL" id="KHJ88095.1"/>
    </source>
</evidence>